<organism evidence="5 6">
    <name type="scientific">Paractinoplanes lichenicola</name>
    <dbReference type="NCBI Taxonomy" id="2802976"/>
    <lineage>
        <taxon>Bacteria</taxon>
        <taxon>Bacillati</taxon>
        <taxon>Actinomycetota</taxon>
        <taxon>Actinomycetes</taxon>
        <taxon>Micromonosporales</taxon>
        <taxon>Micromonosporaceae</taxon>
        <taxon>Paractinoplanes</taxon>
    </lineage>
</organism>
<dbReference type="InterPro" id="IPR002347">
    <property type="entry name" value="SDR_fam"/>
</dbReference>
<dbReference type="PANTHER" id="PTHR24320:SF148">
    <property type="entry name" value="NAD(P)-BINDING ROSSMANN-FOLD SUPERFAMILY PROTEIN"/>
    <property type="match status" value="1"/>
</dbReference>
<keyword evidence="6" id="KW-1185">Reference proteome</keyword>
<evidence type="ECO:0000256" key="2">
    <source>
        <dbReference type="ARBA" id="ARBA00023002"/>
    </source>
</evidence>
<gene>
    <name evidence="5" type="ORF">JKJ07_20955</name>
</gene>
<dbReference type="PRINTS" id="PR00081">
    <property type="entry name" value="GDHRDH"/>
</dbReference>
<dbReference type="PANTHER" id="PTHR24320">
    <property type="entry name" value="RETINOL DEHYDROGENASE"/>
    <property type="match status" value="1"/>
</dbReference>
<evidence type="ECO:0000313" key="5">
    <source>
        <dbReference type="EMBL" id="MBL7256771.1"/>
    </source>
</evidence>
<reference evidence="5 6" key="1">
    <citation type="submission" date="2021-01" db="EMBL/GenBank/DDBJ databases">
        <title>Actinoplanes sp. nov. LDG1-01 isolated from lichen.</title>
        <authorList>
            <person name="Saeng-In P."/>
            <person name="Phongsopitanun W."/>
            <person name="Kanchanasin P."/>
            <person name="Yuki M."/>
            <person name="Kudo T."/>
            <person name="Ohkuma M."/>
            <person name="Tanasupawat S."/>
        </authorList>
    </citation>
    <scope>NUCLEOTIDE SEQUENCE [LARGE SCALE GENOMIC DNA]</scope>
    <source>
        <strain evidence="5 6">LDG1-01</strain>
    </source>
</reference>
<evidence type="ECO:0000256" key="1">
    <source>
        <dbReference type="ARBA" id="ARBA00006484"/>
    </source>
</evidence>
<feature type="domain" description="Ketoreductase" evidence="4">
    <location>
        <begin position="4"/>
        <end position="181"/>
    </location>
</feature>
<dbReference type="InterPro" id="IPR057326">
    <property type="entry name" value="KR_dom"/>
</dbReference>
<accession>A0ABS1VSH4</accession>
<dbReference type="EMBL" id="JAENHO010000005">
    <property type="protein sequence ID" value="MBL7256771.1"/>
    <property type="molecule type" value="Genomic_DNA"/>
</dbReference>
<sequence length="264" mass="28576">MSGKTVVVTGGSRGIGRIAARELARAGAKVVLAVRRPEPGPYESRRLDVSDLASVRAFAEEWTGDLDVLVNNAGVMAIPGTRTGEGLDVQTATNYFGPWLLTNLLLPHITDRVVHVTSELHRQAKLDLDDLDWRRRTYKPLAAYEAAKLAQVLFSLSLQRRLDAAGSNVRSVLAHPGIARTELVGHSWMNVINRIPFLTQEAEGGALPLLYAASEDVPGNAYVGPDGLASIKGFPTVRRPSRAGLDERAAERLWTATEALVLPS</sequence>
<evidence type="ECO:0000313" key="6">
    <source>
        <dbReference type="Proteomes" id="UP000598996"/>
    </source>
</evidence>
<name>A0ABS1VSH4_9ACTN</name>
<comment type="caution">
    <text evidence="5">The sequence shown here is derived from an EMBL/GenBank/DDBJ whole genome shotgun (WGS) entry which is preliminary data.</text>
</comment>
<keyword evidence="2" id="KW-0560">Oxidoreductase</keyword>
<dbReference type="PRINTS" id="PR00080">
    <property type="entry name" value="SDRFAMILY"/>
</dbReference>
<evidence type="ECO:0000256" key="3">
    <source>
        <dbReference type="RuleBase" id="RU000363"/>
    </source>
</evidence>
<dbReference type="Pfam" id="PF00106">
    <property type="entry name" value="adh_short"/>
    <property type="match status" value="1"/>
</dbReference>
<dbReference type="SMART" id="SM00822">
    <property type="entry name" value="PKS_KR"/>
    <property type="match status" value="1"/>
</dbReference>
<dbReference type="Proteomes" id="UP000598996">
    <property type="component" value="Unassembled WGS sequence"/>
</dbReference>
<evidence type="ECO:0000259" key="4">
    <source>
        <dbReference type="SMART" id="SM00822"/>
    </source>
</evidence>
<comment type="similarity">
    <text evidence="1 3">Belongs to the short-chain dehydrogenases/reductases (SDR) family.</text>
</comment>
<dbReference type="Gene3D" id="3.40.50.720">
    <property type="entry name" value="NAD(P)-binding Rossmann-like Domain"/>
    <property type="match status" value="1"/>
</dbReference>
<proteinExistence type="inferred from homology"/>
<protein>
    <submittedName>
        <fullName evidence="5">SDR family NAD(P)-dependent oxidoreductase</fullName>
    </submittedName>
</protein>
<dbReference type="InterPro" id="IPR036291">
    <property type="entry name" value="NAD(P)-bd_dom_sf"/>
</dbReference>
<dbReference type="SUPFAM" id="SSF51735">
    <property type="entry name" value="NAD(P)-binding Rossmann-fold domains"/>
    <property type="match status" value="1"/>
</dbReference>